<keyword evidence="4 5" id="KW-0862">Zinc</keyword>
<dbReference type="Gene3D" id="4.10.1000.10">
    <property type="entry name" value="Zinc finger, CCCH-type"/>
    <property type="match status" value="2"/>
</dbReference>
<dbReference type="PANTHER" id="PTHR12547:SF18">
    <property type="entry name" value="PROTEIN TIS11"/>
    <property type="match status" value="1"/>
</dbReference>
<dbReference type="InterPro" id="IPR045877">
    <property type="entry name" value="ZFP36-like"/>
</dbReference>
<protein>
    <submittedName>
        <fullName evidence="9">Uncharacterized protein LOC100899350</fullName>
    </submittedName>
</protein>
<feature type="zinc finger region" description="C3H1-type" evidence="5">
    <location>
        <begin position="107"/>
        <end position="136"/>
    </location>
</feature>
<dbReference type="AlphaFoldDB" id="A0AAJ6QPH5"/>
<reference evidence="9" key="1">
    <citation type="submission" date="2025-08" db="UniProtKB">
        <authorList>
            <consortium name="RefSeq"/>
        </authorList>
    </citation>
    <scope>IDENTIFICATION</scope>
</reference>
<keyword evidence="8" id="KW-1185">Reference proteome</keyword>
<dbReference type="InterPro" id="IPR036855">
    <property type="entry name" value="Znf_CCCH_sf"/>
</dbReference>
<feature type="compositionally biased region" description="Polar residues" evidence="6">
    <location>
        <begin position="1"/>
        <end position="12"/>
    </location>
</feature>
<dbReference type="PANTHER" id="PTHR12547">
    <property type="entry name" value="CCCH ZINC FINGER/TIS11-RELATED"/>
    <property type="match status" value="1"/>
</dbReference>
<feature type="region of interest" description="Disordered" evidence="6">
    <location>
        <begin position="215"/>
        <end position="247"/>
    </location>
</feature>
<feature type="domain" description="C3H1-type" evidence="7">
    <location>
        <begin position="69"/>
        <end position="97"/>
    </location>
</feature>
<feature type="domain" description="C3H1-type" evidence="7">
    <location>
        <begin position="107"/>
        <end position="136"/>
    </location>
</feature>
<sequence>MCPIDTPQTEQLAHQRRDARGRGQTHSNSPRNLSSSSRPQFKAHGQKSTNLDGPWYRHKTRPPLSNEEKIKSEMCRNLDEKGFCSYGSGCRYAHDKSELKTVIRHPKHKTQLCNDYHGAPALCMFGSRCSYIHESEPRLREFNGTDDGNPGTFNSPLFVRRLRMLDDTIHEYSLDTVRFILKKKGVSQEDIREIEGLPRVIIRLLRRALTSNHASRSIARGDPTVVHPPPRALERPSPLSTGANDGAVRFDEGLAPASLLVTDPCRIVEQNPRPIPAHVPWSIFKGPENLTPPEDYLVSLFYGGRGT</sequence>
<evidence type="ECO:0000256" key="2">
    <source>
        <dbReference type="ARBA" id="ARBA00022737"/>
    </source>
</evidence>
<evidence type="ECO:0000313" key="8">
    <source>
        <dbReference type="Proteomes" id="UP000694867"/>
    </source>
</evidence>
<evidence type="ECO:0000256" key="4">
    <source>
        <dbReference type="ARBA" id="ARBA00022833"/>
    </source>
</evidence>
<dbReference type="PROSITE" id="PS50103">
    <property type="entry name" value="ZF_C3H1"/>
    <property type="match status" value="2"/>
</dbReference>
<evidence type="ECO:0000256" key="3">
    <source>
        <dbReference type="ARBA" id="ARBA00022771"/>
    </source>
</evidence>
<organism evidence="8 9">
    <name type="scientific">Galendromus occidentalis</name>
    <name type="common">western predatory mite</name>
    <dbReference type="NCBI Taxonomy" id="34638"/>
    <lineage>
        <taxon>Eukaryota</taxon>
        <taxon>Metazoa</taxon>
        <taxon>Ecdysozoa</taxon>
        <taxon>Arthropoda</taxon>
        <taxon>Chelicerata</taxon>
        <taxon>Arachnida</taxon>
        <taxon>Acari</taxon>
        <taxon>Parasitiformes</taxon>
        <taxon>Mesostigmata</taxon>
        <taxon>Gamasina</taxon>
        <taxon>Phytoseioidea</taxon>
        <taxon>Phytoseiidae</taxon>
        <taxon>Typhlodrominae</taxon>
        <taxon>Galendromus</taxon>
    </lineage>
</organism>
<evidence type="ECO:0000259" key="7">
    <source>
        <dbReference type="PROSITE" id="PS50103"/>
    </source>
</evidence>
<feature type="zinc finger region" description="C3H1-type" evidence="5">
    <location>
        <begin position="69"/>
        <end position="97"/>
    </location>
</feature>
<dbReference type="InterPro" id="IPR000571">
    <property type="entry name" value="Znf_CCCH"/>
</dbReference>
<evidence type="ECO:0000313" key="9">
    <source>
        <dbReference type="RefSeq" id="XP_003739550.1"/>
    </source>
</evidence>
<evidence type="ECO:0000256" key="6">
    <source>
        <dbReference type="SAM" id="MobiDB-lite"/>
    </source>
</evidence>
<dbReference type="KEGG" id="goe:100899350"/>
<dbReference type="Pfam" id="PF00642">
    <property type="entry name" value="zf-CCCH"/>
    <property type="match status" value="1"/>
</dbReference>
<dbReference type="SMART" id="SM00356">
    <property type="entry name" value="ZnF_C3H1"/>
    <property type="match status" value="2"/>
</dbReference>
<keyword evidence="2" id="KW-0677">Repeat</keyword>
<proteinExistence type="predicted"/>
<evidence type="ECO:0000256" key="1">
    <source>
        <dbReference type="ARBA" id="ARBA00022723"/>
    </source>
</evidence>
<accession>A0AAJ6QPH5</accession>
<keyword evidence="1 5" id="KW-0479">Metal-binding</keyword>
<feature type="region of interest" description="Disordered" evidence="6">
    <location>
        <begin position="1"/>
        <end position="64"/>
    </location>
</feature>
<dbReference type="GeneID" id="100899350"/>
<gene>
    <name evidence="9" type="primary">LOC100899350</name>
</gene>
<feature type="compositionally biased region" description="Low complexity" evidence="6">
    <location>
        <begin position="27"/>
        <end position="39"/>
    </location>
</feature>
<dbReference type="GO" id="GO:0008270">
    <property type="term" value="F:zinc ion binding"/>
    <property type="evidence" value="ECO:0007669"/>
    <property type="project" value="UniProtKB-KW"/>
</dbReference>
<dbReference type="GO" id="GO:0003729">
    <property type="term" value="F:mRNA binding"/>
    <property type="evidence" value="ECO:0007669"/>
    <property type="project" value="InterPro"/>
</dbReference>
<evidence type="ECO:0000256" key="5">
    <source>
        <dbReference type="PROSITE-ProRule" id="PRU00723"/>
    </source>
</evidence>
<name>A0AAJ6QPH5_9ACAR</name>
<dbReference type="Proteomes" id="UP000694867">
    <property type="component" value="Unplaced"/>
</dbReference>
<keyword evidence="3 5" id="KW-0863">Zinc-finger</keyword>
<dbReference type="RefSeq" id="XP_003739550.1">
    <property type="nucleotide sequence ID" value="XM_003739502.2"/>
</dbReference>
<dbReference type="SUPFAM" id="SSF90229">
    <property type="entry name" value="CCCH zinc finger"/>
    <property type="match status" value="2"/>
</dbReference>